<protein>
    <submittedName>
        <fullName evidence="1">Uncharacterized protein</fullName>
    </submittedName>
</protein>
<evidence type="ECO:0000313" key="1">
    <source>
        <dbReference type="EMBL" id="MBY0758818.1"/>
    </source>
</evidence>
<sequence length="117" mass="13630">MNHTDFISRPGFLYRIGSEYYYLGKWICLKCENTDASDTHFMYELSLKEKDSPELNLYFQRLRAYSDFALIPPFNAAAVRDSQDRLLESLSDIQQEDLKRQIESFQSCAVRFAGLPA</sequence>
<gene>
    <name evidence="1" type="ORF">FLB61_06925</name>
</gene>
<name>A0ABS7L6W5_9FIRM</name>
<keyword evidence="2" id="KW-1185">Reference proteome</keyword>
<dbReference type="RefSeq" id="WP_087201517.1">
    <property type="nucleotide sequence ID" value="NZ_CP173660.1"/>
</dbReference>
<accession>A0ABS7L6W5</accession>
<evidence type="ECO:0000313" key="2">
    <source>
        <dbReference type="Proteomes" id="UP000779049"/>
    </source>
</evidence>
<dbReference type="EMBL" id="VIRV01000008">
    <property type="protein sequence ID" value="MBY0758818.1"/>
    <property type="molecule type" value="Genomic_DNA"/>
</dbReference>
<proteinExistence type="predicted"/>
<organism evidence="1 2">
    <name type="scientific">Sellimonas caecigallum</name>
    <dbReference type="NCBI Taxonomy" id="2592333"/>
    <lineage>
        <taxon>Bacteria</taxon>
        <taxon>Bacillati</taxon>
        <taxon>Bacillota</taxon>
        <taxon>Clostridia</taxon>
        <taxon>Lachnospirales</taxon>
        <taxon>Lachnospiraceae</taxon>
        <taxon>Sellimonas</taxon>
    </lineage>
</organism>
<dbReference type="Proteomes" id="UP000779049">
    <property type="component" value="Unassembled WGS sequence"/>
</dbReference>
<reference evidence="1 2" key="1">
    <citation type="journal article" date="2020" name="New Microbes New Infect">
        <title>Sellimonas caecigallum sp. nov., description and genome sequence of a new member of the Sellimonas genus isolated from the cecum of feral chicken.</title>
        <authorList>
            <person name="Wongkuna S."/>
            <person name="Ghimire S."/>
            <person name="Antony L."/>
            <person name="Chankhamhaengdecha S."/>
            <person name="Janvilisri T."/>
            <person name="Scaria J."/>
        </authorList>
    </citation>
    <scope>NUCLEOTIDE SEQUENCE [LARGE SCALE GENOMIC DNA]</scope>
    <source>
        <strain evidence="1 2">SW451</strain>
    </source>
</reference>
<comment type="caution">
    <text evidence="1">The sequence shown here is derived from an EMBL/GenBank/DDBJ whole genome shotgun (WGS) entry which is preliminary data.</text>
</comment>